<protein>
    <submittedName>
        <fullName evidence="1">Class I SAM-dependent methyltransferase</fullName>
        <ecNumber evidence="1">2.1.1.-</ecNumber>
    </submittedName>
</protein>
<sequence length="249" mass="27191">MASRLFEFIAARHEGPWGAVLDAGTGVHSAGWLAGLPTESLTLVTAAPAHADQVRRSVPLRPADRLLVGDWADPAFLAGESFDAVLADYLVGAVEAFAPYFQQALFDRLARLVRGRLYLIGVDPYVVAEPDTASGRLVWEIGRFRDACLLLAGDRPYREYPAEWVLAQLDRAGFAVIEARRFPIRYKAAFVDSQIDMALMRLPALPDPALAEALRARGEALRRAGLAAVAAKDGIRHGCDYVIVAERRP</sequence>
<proteinExistence type="predicted"/>
<organism evidence="1 2">
    <name type="scientific">Phenylobacterium terrae</name>
    <dbReference type="NCBI Taxonomy" id="2665495"/>
    <lineage>
        <taxon>Bacteria</taxon>
        <taxon>Pseudomonadati</taxon>
        <taxon>Pseudomonadota</taxon>
        <taxon>Alphaproteobacteria</taxon>
        <taxon>Caulobacterales</taxon>
        <taxon>Caulobacteraceae</taxon>
        <taxon>Phenylobacterium</taxon>
    </lineage>
</organism>
<keyword evidence="1" id="KW-0808">Transferase</keyword>
<reference evidence="2" key="1">
    <citation type="journal article" date="2019" name="Int. J. Syst. Evol. Microbiol.">
        <title>The Global Catalogue of Microorganisms (GCM) 10K type strain sequencing project: providing services to taxonomists for standard genome sequencing and annotation.</title>
        <authorList>
            <consortium name="The Broad Institute Genomics Platform"/>
            <consortium name="The Broad Institute Genome Sequencing Center for Infectious Disease"/>
            <person name="Wu L."/>
            <person name="Ma J."/>
        </authorList>
    </citation>
    <scope>NUCLEOTIDE SEQUENCE [LARGE SCALE GENOMIC DNA]</scope>
    <source>
        <strain evidence="2">DFY28</strain>
    </source>
</reference>
<gene>
    <name evidence="1" type="ORF">ACFSC0_03465</name>
</gene>
<dbReference type="EC" id="2.1.1.-" evidence="1"/>
<dbReference type="GO" id="GO:0008168">
    <property type="term" value="F:methyltransferase activity"/>
    <property type="evidence" value="ECO:0007669"/>
    <property type="project" value="UniProtKB-KW"/>
</dbReference>
<dbReference type="CDD" id="cd02440">
    <property type="entry name" value="AdoMet_MTases"/>
    <property type="match status" value="1"/>
</dbReference>
<evidence type="ECO:0000313" key="2">
    <source>
        <dbReference type="Proteomes" id="UP001597237"/>
    </source>
</evidence>
<dbReference type="RefSeq" id="WP_377280503.1">
    <property type="nucleotide sequence ID" value="NZ_JBHRSI010000001.1"/>
</dbReference>
<dbReference type="InterPro" id="IPR029063">
    <property type="entry name" value="SAM-dependent_MTases_sf"/>
</dbReference>
<comment type="caution">
    <text evidence="1">The sequence shown here is derived from an EMBL/GenBank/DDBJ whole genome shotgun (WGS) entry which is preliminary data.</text>
</comment>
<evidence type="ECO:0000313" key="1">
    <source>
        <dbReference type="EMBL" id="MFD1782442.1"/>
    </source>
</evidence>
<dbReference type="GO" id="GO:0032259">
    <property type="term" value="P:methylation"/>
    <property type="evidence" value="ECO:0007669"/>
    <property type="project" value="UniProtKB-KW"/>
</dbReference>
<dbReference type="SUPFAM" id="SSF53335">
    <property type="entry name" value="S-adenosyl-L-methionine-dependent methyltransferases"/>
    <property type="match status" value="1"/>
</dbReference>
<dbReference type="Gene3D" id="3.40.50.150">
    <property type="entry name" value="Vaccinia Virus protein VP39"/>
    <property type="match status" value="1"/>
</dbReference>
<keyword evidence="1" id="KW-0489">Methyltransferase</keyword>
<dbReference type="EMBL" id="JBHUEY010000001">
    <property type="protein sequence ID" value="MFD1782442.1"/>
    <property type="molecule type" value="Genomic_DNA"/>
</dbReference>
<dbReference type="Proteomes" id="UP001597237">
    <property type="component" value="Unassembled WGS sequence"/>
</dbReference>
<name>A0ABW4MWT6_9CAUL</name>
<accession>A0ABW4MWT6</accession>
<keyword evidence="2" id="KW-1185">Reference proteome</keyword>